<evidence type="ECO:0000256" key="1">
    <source>
        <dbReference type="ARBA" id="ARBA00004123"/>
    </source>
</evidence>
<accession>A0A177ASM3</accession>
<comment type="subcellular location">
    <subcellularLocation>
        <location evidence="1">Nucleus</location>
    </subcellularLocation>
</comment>
<organism evidence="5 6">
    <name type="scientific">Intoshia linei</name>
    <dbReference type="NCBI Taxonomy" id="1819745"/>
    <lineage>
        <taxon>Eukaryota</taxon>
        <taxon>Metazoa</taxon>
        <taxon>Spiralia</taxon>
        <taxon>Lophotrochozoa</taxon>
        <taxon>Mesozoa</taxon>
        <taxon>Orthonectida</taxon>
        <taxon>Rhopaluridae</taxon>
        <taxon>Intoshia</taxon>
    </lineage>
</organism>
<dbReference type="PANTHER" id="PTHR22607:SF3">
    <property type="entry name" value="CDK2-ASSOCIATED PROTEIN 1, ISOFORM B"/>
    <property type="match status" value="1"/>
</dbReference>
<evidence type="ECO:0000256" key="3">
    <source>
        <dbReference type="ARBA" id="ARBA00022553"/>
    </source>
</evidence>
<keyword evidence="6" id="KW-1185">Reference proteome</keyword>
<keyword evidence="4" id="KW-0539">Nucleus</keyword>
<name>A0A177ASM3_9BILA</name>
<comment type="caution">
    <text evidence="5">The sequence shown here is derived from an EMBL/GenBank/DDBJ whole genome shotgun (WGS) entry which is preliminary data.</text>
</comment>
<dbReference type="OrthoDB" id="9628807at2759"/>
<reference evidence="5 6" key="1">
    <citation type="submission" date="2016-04" db="EMBL/GenBank/DDBJ databases">
        <title>The genome of Intoshia linei affirms orthonectids as highly simplified spiralians.</title>
        <authorList>
            <person name="Mikhailov K.V."/>
            <person name="Slusarev G.S."/>
            <person name="Nikitin M.A."/>
            <person name="Logacheva M.D."/>
            <person name="Penin A."/>
            <person name="Aleoshin V."/>
            <person name="Panchin Y.V."/>
        </authorList>
    </citation>
    <scope>NUCLEOTIDE SEQUENCE [LARGE SCALE GENOMIC DNA]</scope>
    <source>
        <strain evidence="5">Intl2013</strain>
        <tissue evidence="5">Whole animal</tissue>
    </source>
</reference>
<dbReference type="Proteomes" id="UP000078046">
    <property type="component" value="Unassembled WGS sequence"/>
</dbReference>
<evidence type="ECO:0000256" key="4">
    <source>
        <dbReference type="ARBA" id="ARBA00023242"/>
    </source>
</evidence>
<evidence type="ECO:0000313" key="5">
    <source>
        <dbReference type="EMBL" id="OAF65017.1"/>
    </source>
</evidence>
<dbReference type="PANTHER" id="PTHR22607">
    <property type="entry name" value="DELETED IN ORAL CANCER 1/CDK2-ASSOCIATED PROTEIN 1"/>
    <property type="match status" value="1"/>
</dbReference>
<dbReference type="AlphaFoldDB" id="A0A177ASM3"/>
<comment type="similarity">
    <text evidence="2">Belongs to the CDK2AP family.</text>
</comment>
<gene>
    <name evidence="5" type="ORF">A3Q56_07266</name>
</gene>
<dbReference type="Gene3D" id="6.10.140.1300">
    <property type="match status" value="1"/>
</dbReference>
<evidence type="ECO:0000313" key="6">
    <source>
        <dbReference type="Proteomes" id="UP000078046"/>
    </source>
</evidence>
<proteinExistence type="inferred from homology"/>
<dbReference type="Pfam" id="PF09806">
    <property type="entry name" value="CDK2AP"/>
    <property type="match status" value="1"/>
</dbReference>
<evidence type="ECO:0000256" key="2">
    <source>
        <dbReference type="ARBA" id="ARBA00008485"/>
    </source>
</evidence>
<dbReference type="GO" id="GO:0005634">
    <property type="term" value="C:nucleus"/>
    <property type="evidence" value="ECO:0007669"/>
    <property type="project" value="UniProtKB-SubCell"/>
</dbReference>
<dbReference type="EMBL" id="LWCA01001490">
    <property type="protein sequence ID" value="OAF65017.1"/>
    <property type="molecule type" value="Genomic_DNA"/>
</dbReference>
<keyword evidence="3" id="KW-0597">Phosphoprotein</keyword>
<dbReference type="InterPro" id="IPR017266">
    <property type="entry name" value="DOC_1/2"/>
</dbReference>
<sequence length="179" mass="20925">MANDTNDVLYNCYDRQLSTRDIIEITGLCKSTINRKRREYENDMNNRKNLNDDQLTDINSLMNINGPDMVNQMYRTMKQSTHSNIPDNINSRSSMVGQIKPLKFIASDTYDLAENLKDRDDDSTDRYNSLVNCIHDMCKDIHPSYTNNRTCSERLKRNIIQARLLVRECLMECEKLARS</sequence>
<protein>
    <submittedName>
        <fullName evidence="5">CDK2-associated protein 2</fullName>
    </submittedName>
</protein>
<dbReference type="GO" id="GO:0005737">
    <property type="term" value="C:cytoplasm"/>
    <property type="evidence" value="ECO:0007669"/>
    <property type="project" value="TreeGrafter"/>
</dbReference>